<dbReference type="EMBL" id="CP116968">
    <property type="protein sequence ID" value="WNM62304.1"/>
    <property type="molecule type" value="Genomic_DNA"/>
</dbReference>
<name>A0AA96GH79_9BACT</name>
<sequence length="129" mass="14370">MRSQKSDNEESPSKGSASRLPKSKMAVPTTKPKSGNKGKSHSLGQPVEPQNGAGTMHFPTEQSVGPSEWELQERIAKRSYELYEQRGGQHGNDQADWFQAAKEVLTLNGVGEKEWFEREKSGSRVNRAR</sequence>
<dbReference type="KEGG" id="nneo:PQG83_00745"/>
<feature type="region of interest" description="Disordered" evidence="1">
    <location>
        <begin position="1"/>
        <end position="69"/>
    </location>
</feature>
<feature type="compositionally biased region" description="Basic and acidic residues" evidence="1">
    <location>
        <begin position="1"/>
        <end position="12"/>
    </location>
</feature>
<dbReference type="AlphaFoldDB" id="A0AA96GH79"/>
<accession>A0AA96GH79</accession>
<dbReference type="Pfam" id="PF11154">
    <property type="entry name" value="DUF2934"/>
    <property type="match status" value="1"/>
</dbReference>
<protein>
    <submittedName>
        <fullName evidence="2">DUF2934 domain-containing protein</fullName>
    </submittedName>
</protein>
<proteinExistence type="predicted"/>
<dbReference type="InterPro" id="IPR021327">
    <property type="entry name" value="DUF2934"/>
</dbReference>
<dbReference type="Proteomes" id="UP001302494">
    <property type="component" value="Chromosome"/>
</dbReference>
<evidence type="ECO:0000256" key="1">
    <source>
        <dbReference type="SAM" id="MobiDB-lite"/>
    </source>
</evidence>
<evidence type="ECO:0000313" key="2">
    <source>
        <dbReference type="EMBL" id="WNM62304.1"/>
    </source>
</evidence>
<keyword evidence="3" id="KW-1185">Reference proteome</keyword>
<gene>
    <name evidence="2" type="ORF">PQG83_00745</name>
</gene>
<reference evidence="2 3" key="1">
    <citation type="submission" date="2023-01" db="EMBL/GenBank/DDBJ databases">
        <title>Cultivation and genomic characterization of new, ubiquitous marine nitrite-oxidizing bacteria from the Nitrospirales.</title>
        <authorList>
            <person name="Mueller A.J."/>
            <person name="Daebeler A."/>
            <person name="Herbold C.W."/>
            <person name="Kirkegaard R.H."/>
            <person name="Daims H."/>
        </authorList>
    </citation>
    <scope>NUCLEOTIDE SEQUENCE [LARGE SCALE GENOMIC DNA]</scope>
    <source>
        <strain evidence="2 3">DK</strain>
    </source>
</reference>
<organism evidence="2 3">
    <name type="scientific">Candidatus Nitrospira neomarina</name>
    <dbReference type="NCBI Taxonomy" id="3020899"/>
    <lineage>
        <taxon>Bacteria</taxon>
        <taxon>Pseudomonadati</taxon>
        <taxon>Nitrospirota</taxon>
        <taxon>Nitrospiria</taxon>
        <taxon>Nitrospirales</taxon>
        <taxon>Nitrospiraceae</taxon>
        <taxon>Nitrospira</taxon>
    </lineage>
</organism>
<evidence type="ECO:0000313" key="3">
    <source>
        <dbReference type="Proteomes" id="UP001302494"/>
    </source>
</evidence>
<dbReference type="RefSeq" id="WP_312745604.1">
    <property type="nucleotide sequence ID" value="NZ_CP116968.1"/>
</dbReference>